<keyword evidence="5" id="KW-1185">Reference proteome</keyword>
<dbReference type="Proteomes" id="UP001314170">
    <property type="component" value="Unassembled WGS sequence"/>
</dbReference>
<accession>A0AAV1S7B1</accession>
<dbReference type="GO" id="GO:0046982">
    <property type="term" value="F:protein heterodimerization activity"/>
    <property type="evidence" value="ECO:0007669"/>
    <property type="project" value="InterPro"/>
</dbReference>
<comment type="similarity">
    <text evidence="1">Belongs to the histone H3 family.</text>
</comment>
<dbReference type="Gene3D" id="1.10.20.10">
    <property type="entry name" value="Histone, subunit A"/>
    <property type="match status" value="1"/>
</dbReference>
<evidence type="ECO:0000256" key="1">
    <source>
        <dbReference type="ARBA" id="ARBA00010343"/>
    </source>
</evidence>
<evidence type="ECO:0000313" key="4">
    <source>
        <dbReference type="EMBL" id="CAK7347181.1"/>
    </source>
</evidence>
<feature type="domain" description="Core Histone H2A/H2B/H3" evidence="3">
    <location>
        <begin position="65"/>
        <end position="119"/>
    </location>
</feature>
<dbReference type="SMART" id="SM00428">
    <property type="entry name" value="H3"/>
    <property type="match status" value="1"/>
</dbReference>
<dbReference type="GO" id="GO:0000786">
    <property type="term" value="C:nucleosome"/>
    <property type="evidence" value="ECO:0007669"/>
    <property type="project" value="InterPro"/>
</dbReference>
<reference evidence="4 5" key="1">
    <citation type="submission" date="2024-01" db="EMBL/GenBank/DDBJ databases">
        <authorList>
            <person name="Waweru B."/>
        </authorList>
    </citation>
    <scope>NUCLEOTIDE SEQUENCE [LARGE SCALE GENOMIC DNA]</scope>
</reference>
<dbReference type="InterPro" id="IPR007125">
    <property type="entry name" value="H2A/H2B/H3"/>
</dbReference>
<sequence length="151" mass="17082">MEGEGLTCSVLLGLVQKYPSMARTNQTARIQWRQGSKEQLASIVARKSAPITDTGVKKPYRHRPGIVALREIHKHHKSTELLIRKLPFQKLVRELEQNFKSDLQFQSYAVLALQGAAEGLKLTLLNCLRILIFVQSMPSELLSCPRMFSLP</sequence>
<dbReference type="GO" id="GO:0030527">
    <property type="term" value="F:structural constituent of chromatin"/>
    <property type="evidence" value="ECO:0007669"/>
    <property type="project" value="InterPro"/>
</dbReference>
<evidence type="ECO:0000256" key="2">
    <source>
        <dbReference type="ARBA" id="ARBA00022990"/>
    </source>
</evidence>
<dbReference type="Pfam" id="PF00125">
    <property type="entry name" value="Histone"/>
    <property type="match status" value="1"/>
</dbReference>
<dbReference type="EMBL" id="CAWUPB010001173">
    <property type="protein sequence ID" value="CAK7347181.1"/>
    <property type="molecule type" value="Genomic_DNA"/>
</dbReference>
<dbReference type="SUPFAM" id="SSF47113">
    <property type="entry name" value="Histone-fold"/>
    <property type="match status" value="1"/>
</dbReference>
<comment type="caution">
    <text evidence="4">The sequence shown here is derived from an EMBL/GenBank/DDBJ whole genome shotgun (WGS) entry which is preliminary data.</text>
</comment>
<name>A0AAV1S7B1_9ROSI</name>
<dbReference type="InterPro" id="IPR000164">
    <property type="entry name" value="Histone_H3/CENP-A"/>
</dbReference>
<evidence type="ECO:0000313" key="5">
    <source>
        <dbReference type="Proteomes" id="UP001314170"/>
    </source>
</evidence>
<dbReference type="PRINTS" id="PR00622">
    <property type="entry name" value="HISTONEH3"/>
</dbReference>
<gene>
    <name evidence="4" type="ORF">DCAF_LOCUS19865</name>
</gene>
<protein>
    <recommendedName>
        <fullName evidence="3">Core Histone H2A/H2B/H3 domain-containing protein</fullName>
    </recommendedName>
</protein>
<keyword evidence="2" id="KW-0007">Acetylation</keyword>
<proteinExistence type="inferred from homology"/>
<dbReference type="PANTHER" id="PTHR11426">
    <property type="entry name" value="HISTONE H3"/>
    <property type="match status" value="1"/>
</dbReference>
<dbReference type="GO" id="GO:0003677">
    <property type="term" value="F:DNA binding"/>
    <property type="evidence" value="ECO:0007669"/>
    <property type="project" value="InterPro"/>
</dbReference>
<evidence type="ECO:0000259" key="3">
    <source>
        <dbReference type="Pfam" id="PF00125"/>
    </source>
</evidence>
<dbReference type="InterPro" id="IPR009072">
    <property type="entry name" value="Histone-fold"/>
</dbReference>
<organism evidence="4 5">
    <name type="scientific">Dovyalis caffra</name>
    <dbReference type="NCBI Taxonomy" id="77055"/>
    <lineage>
        <taxon>Eukaryota</taxon>
        <taxon>Viridiplantae</taxon>
        <taxon>Streptophyta</taxon>
        <taxon>Embryophyta</taxon>
        <taxon>Tracheophyta</taxon>
        <taxon>Spermatophyta</taxon>
        <taxon>Magnoliopsida</taxon>
        <taxon>eudicotyledons</taxon>
        <taxon>Gunneridae</taxon>
        <taxon>Pentapetalae</taxon>
        <taxon>rosids</taxon>
        <taxon>fabids</taxon>
        <taxon>Malpighiales</taxon>
        <taxon>Salicaceae</taxon>
        <taxon>Flacourtieae</taxon>
        <taxon>Dovyalis</taxon>
    </lineage>
</organism>
<dbReference type="AlphaFoldDB" id="A0AAV1S7B1"/>